<feature type="region of interest" description="Disordered" evidence="7">
    <location>
        <begin position="289"/>
        <end position="310"/>
    </location>
</feature>
<evidence type="ECO:0000256" key="3">
    <source>
        <dbReference type="ARBA" id="ARBA00023125"/>
    </source>
</evidence>
<dbReference type="PANTHER" id="PTHR15741">
    <property type="entry name" value="BASIC HELIX-LOOP-HELIX ZIP TRANSCRIPTION FACTOR"/>
    <property type="match status" value="1"/>
</dbReference>
<protein>
    <submittedName>
        <fullName evidence="8">MLX-interacting protein</fullName>
    </submittedName>
</protein>
<dbReference type="CDD" id="cd21739">
    <property type="entry name" value="NES2-NLS_ChREBP-like"/>
    <property type="match status" value="1"/>
</dbReference>
<keyword evidence="2" id="KW-0805">Transcription regulation</keyword>
<evidence type="ECO:0000313" key="9">
    <source>
        <dbReference type="Proteomes" id="UP000230066"/>
    </source>
</evidence>
<dbReference type="InterPro" id="IPR052207">
    <property type="entry name" value="Max-like/E-box_TFs"/>
</dbReference>
<evidence type="ECO:0000256" key="2">
    <source>
        <dbReference type="ARBA" id="ARBA00023015"/>
    </source>
</evidence>
<name>A0A4E0RCC2_FASHE</name>
<dbReference type="Proteomes" id="UP000230066">
    <property type="component" value="Unassembled WGS sequence"/>
</dbReference>
<comment type="caution">
    <text evidence="8">The sequence shown here is derived from an EMBL/GenBank/DDBJ whole genome shotgun (WGS) entry which is preliminary data.</text>
</comment>
<evidence type="ECO:0000256" key="6">
    <source>
        <dbReference type="SAM" id="Coils"/>
    </source>
</evidence>
<keyword evidence="4" id="KW-0804">Transcription</keyword>
<dbReference type="GO" id="GO:0000981">
    <property type="term" value="F:DNA-binding transcription factor activity, RNA polymerase II-specific"/>
    <property type="evidence" value="ECO:0007669"/>
    <property type="project" value="TreeGrafter"/>
</dbReference>
<organism evidence="8 9">
    <name type="scientific">Fasciola hepatica</name>
    <name type="common">Liver fluke</name>
    <dbReference type="NCBI Taxonomy" id="6192"/>
    <lineage>
        <taxon>Eukaryota</taxon>
        <taxon>Metazoa</taxon>
        <taxon>Spiralia</taxon>
        <taxon>Lophotrochozoa</taxon>
        <taxon>Platyhelminthes</taxon>
        <taxon>Trematoda</taxon>
        <taxon>Digenea</taxon>
        <taxon>Plagiorchiida</taxon>
        <taxon>Echinostomata</taxon>
        <taxon>Echinostomatoidea</taxon>
        <taxon>Fasciolidae</taxon>
        <taxon>Fasciola</taxon>
    </lineage>
</organism>
<dbReference type="GO" id="GO:0005634">
    <property type="term" value="C:nucleus"/>
    <property type="evidence" value="ECO:0007669"/>
    <property type="project" value="UniProtKB-SubCell"/>
</dbReference>
<sequence length="1244" mass="137866">MEPSFSVEADLALPFNPRNSLELYPTNVSAFEKRMEHSEEIHSGHYMVSNIDDSESETEDTALCLDETSRDAMETSNSKDKNWLEFEDLASLFRYLEIAYTGQLTSPKWNQFRGLRFAVKNKIRLNNIIWREYHMQFIKKVRPFIVQFQAPVTENHSKPEAIVMEGKYWKRRLSTVCQEYRSWRLFAKNKIHGPNQKYIMSCVEDLLGPPNYALQKAHDDLTGSLAFCDNEDCTFSPAVFPDDIMMDFDENLNLFFEQPLTFPNPKDLALLGIGDIMQPGLLQFEPNSASPTEEIGPPLYSTTGGPSKLGKRVIQEPRTIQESPTEVRREPLIECPEEPNKRVFQTGGRDIAMKSVAPGTAKRELFRQNPPAQSLVIQPPNASASRTPVGSNTFTYEPLPEMPQNSVEECLPSVSLPPRVQIDCSLNKISTAKYSSGQPHSSTIRRPYTVKHFPASVLHKHRCSVPNTVHSNDKTLKQMFRNGYLDSTSVDQDHSKGTSGSPALLNALLHGPEVQKKPGGLSTFDGNSAQPNEVQNNCSVPLLCSALTAPLSSNSRQQAGLLVPNRQSDFLPVSHLVESQRPVMLGATSCLITDSLRPSEELHTMPVECSHGDFKPDSADPTVFPTVMIPSDQDTYSTSILKSTLTSPQATITDAALVPSVPHVLRTNNSDPNTEGNFFKSGAYVDETPSTNQNRYTIVPDRHASRAPEMRSARFLHPLFKNKTVDPRPVHHQLDMDGVNFVGGAHPAQSLSIANAPNLVDRLGSGFTQTQFSLFPAVPSVCDPVHRKHSPVRRNLDSSVALTLSSAQSTWPEAPAPSDTSTLDSQYWSRTTIKGHQPENFMIAINTPEQTMVMNKEEGEGLTFAVESAQSLSTRGRSSSAGNLFPLPQPLHNYVAKPSSSTTMSSYGSTEILSPPVSSQSNFLCMSSPSCSPPPSALIDSDLSSRNTAGNSSEEIRRQSMHAALQTLRRLVHMHSNLDGPAGGGRLAARRLMDLHDYRTSAISSRGLDDIDDDVMPNWLRPKGSSTVDGTGTDAYTVGTSESVGTYKATKAATLRGAAELIRGMREQRNALDAQQNSLRSEMETLKKAISTWCGKMTPSGPTPSRPVCDPYLQDRSEAWFRYYVQKRTEQCWKFYVFSLILGELFQSYCATVNTTSREHFMRSLFGWLDQHASLGHFRMAAPRAMCRLSTTTSILRDPSLLPEQAKRAAAEMTTIGLDSPTQMHVDPNEKLNFDTFSTNKITT</sequence>
<evidence type="ECO:0000256" key="4">
    <source>
        <dbReference type="ARBA" id="ARBA00023163"/>
    </source>
</evidence>
<dbReference type="AlphaFoldDB" id="A0A4E0RCC2"/>
<dbReference type="Gene3D" id="4.10.280.10">
    <property type="entry name" value="Helix-loop-helix DNA-binding domain"/>
    <property type="match status" value="1"/>
</dbReference>
<evidence type="ECO:0000313" key="8">
    <source>
        <dbReference type="EMBL" id="THD25046.1"/>
    </source>
</evidence>
<dbReference type="SUPFAM" id="SSF47459">
    <property type="entry name" value="HLH, helix-loop-helix DNA-binding domain"/>
    <property type="match status" value="1"/>
</dbReference>
<dbReference type="InterPro" id="IPR036638">
    <property type="entry name" value="HLH_DNA-bd_sf"/>
</dbReference>
<gene>
    <name evidence="8" type="ORF">D915_003669</name>
</gene>
<dbReference type="GO" id="GO:0046983">
    <property type="term" value="F:protein dimerization activity"/>
    <property type="evidence" value="ECO:0007669"/>
    <property type="project" value="InterPro"/>
</dbReference>
<evidence type="ECO:0000256" key="5">
    <source>
        <dbReference type="ARBA" id="ARBA00023242"/>
    </source>
</evidence>
<dbReference type="EMBL" id="JXXN02001313">
    <property type="protein sequence ID" value="THD25046.1"/>
    <property type="molecule type" value="Genomic_DNA"/>
</dbReference>
<comment type="subcellular location">
    <subcellularLocation>
        <location evidence="1">Nucleus</location>
    </subcellularLocation>
</comment>
<evidence type="ECO:0000256" key="7">
    <source>
        <dbReference type="SAM" id="MobiDB-lite"/>
    </source>
</evidence>
<keyword evidence="6" id="KW-0175">Coiled coil</keyword>
<dbReference type="GO" id="GO:0000978">
    <property type="term" value="F:RNA polymerase II cis-regulatory region sequence-specific DNA binding"/>
    <property type="evidence" value="ECO:0007669"/>
    <property type="project" value="TreeGrafter"/>
</dbReference>
<accession>A0A4E0RCC2</accession>
<feature type="coiled-coil region" evidence="6">
    <location>
        <begin position="1062"/>
        <end position="1089"/>
    </location>
</feature>
<evidence type="ECO:0000256" key="1">
    <source>
        <dbReference type="ARBA" id="ARBA00004123"/>
    </source>
</evidence>
<proteinExistence type="predicted"/>
<keyword evidence="3" id="KW-0238">DNA-binding</keyword>
<dbReference type="PANTHER" id="PTHR15741:SF37">
    <property type="entry name" value="LD38259P"/>
    <property type="match status" value="1"/>
</dbReference>
<keyword evidence="9" id="KW-1185">Reference proteome</keyword>
<keyword evidence="5" id="KW-0539">Nucleus</keyword>
<reference evidence="8" key="1">
    <citation type="submission" date="2019-03" db="EMBL/GenBank/DDBJ databases">
        <title>Improved annotation for the trematode Fasciola hepatica.</title>
        <authorList>
            <person name="Choi Y.-J."/>
            <person name="Martin J."/>
            <person name="Mitreva M."/>
        </authorList>
    </citation>
    <scope>NUCLEOTIDE SEQUENCE [LARGE SCALE GENOMIC DNA]</scope>
</reference>